<reference evidence="1 2" key="1">
    <citation type="journal article" date="2020" name="Phytopathology">
        <title>Genome Sequence Resources of Colletotrichum truncatum, C. plurivorum, C. musicola, and C. sojae: Four Species Pathogenic to Soybean (Glycine max).</title>
        <authorList>
            <person name="Rogerio F."/>
            <person name="Boufleur T.R."/>
            <person name="Ciampi-Guillardi M."/>
            <person name="Sukno S.A."/>
            <person name="Thon M.R."/>
            <person name="Massola Junior N.S."/>
            <person name="Baroncelli R."/>
        </authorList>
    </citation>
    <scope>NUCLEOTIDE SEQUENCE [LARGE SCALE GENOMIC DNA]</scope>
    <source>
        <strain evidence="1 2">LFN0009</strain>
    </source>
</reference>
<accession>A0A8H6IN78</accession>
<dbReference type="EMBL" id="WIGN01000637">
    <property type="protein sequence ID" value="KAF6786582.1"/>
    <property type="molecule type" value="Genomic_DNA"/>
</dbReference>
<proteinExistence type="predicted"/>
<gene>
    <name evidence="1" type="ORF">CSOJ01_15396</name>
</gene>
<keyword evidence="2" id="KW-1185">Reference proteome</keyword>
<protein>
    <submittedName>
        <fullName evidence="1">Uncharacterized protein</fullName>
    </submittedName>
</protein>
<name>A0A8H6IN78_9PEZI</name>
<dbReference type="Proteomes" id="UP000652219">
    <property type="component" value="Unassembled WGS sequence"/>
</dbReference>
<organism evidence="1 2">
    <name type="scientific">Colletotrichum sojae</name>
    <dbReference type="NCBI Taxonomy" id="2175907"/>
    <lineage>
        <taxon>Eukaryota</taxon>
        <taxon>Fungi</taxon>
        <taxon>Dikarya</taxon>
        <taxon>Ascomycota</taxon>
        <taxon>Pezizomycotina</taxon>
        <taxon>Sordariomycetes</taxon>
        <taxon>Hypocreomycetidae</taxon>
        <taxon>Glomerellales</taxon>
        <taxon>Glomerellaceae</taxon>
        <taxon>Colletotrichum</taxon>
        <taxon>Colletotrichum orchidearum species complex</taxon>
    </lineage>
</organism>
<evidence type="ECO:0000313" key="1">
    <source>
        <dbReference type="EMBL" id="KAF6786582.1"/>
    </source>
</evidence>
<sequence>MSTSADPDVLLGGWNIGLSPDKRSWEWAIPQAQMSRLRASSWDLIDNPSCILFEASEDEVKQFGHSEALRRANDRHTLEVVENIKKGGGLPVADYYLSRCARLPAQALEWAAFINIWNVCNKVRGHEDRRIQFFLIGASCQDLPTDLKGALTFWLKTPEMRSLFEMMFREIGKPLTAVSFILDFLGSLAYSRQVGMEYTPTPARIDINDYLRYLNGQYGPSDENERRWFLESSLESLKGAIELVGAAIPDPIYTELLGVAQNMVISGPIEAPAYLRKCLYEVMIGCR</sequence>
<evidence type="ECO:0000313" key="2">
    <source>
        <dbReference type="Proteomes" id="UP000652219"/>
    </source>
</evidence>
<comment type="caution">
    <text evidence="1">The sequence shown here is derived from an EMBL/GenBank/DDBJ whole genome shotgun (WGS) entry which is preliminary data.</text>
</comment>
<dbReference type="AlphaFoldDB" id="A0A8H6IN78"/>